<dbReference type="AlphaFoldDB" id="S0ESX8"/>
<name>S0ESX8_CHTCT</name>
<organism evidence="1 2">
    <name type="scientific">Chthonomonas calidirosea (strain DSM 23976 / ICMP 18418 / T49)</name>
    <dbReference type="NCBI Taxonomy" id="1303518"/>
    <lineage>
        <taxon>Bacteria</taxon>
        <taxon>Bacillati</taxon>
        <taxon>Armatimonadota</taxon>
        <taxon>Chthonomonadia</taxon>
        <taxon>Chthonomonadales</taxon>
        <taxon>Chthonomonadaceae</taxon>
        <taxon>Chthonomonas</taxon>
    </lineage>
</organism>
<evidence type="ECO:0000313" key="1">
    <source>
        <dbReference type="EMBL" id="CCW34120.1"/>
    </source>
</evidence>
<dbReference type="STRING" id="454171.CP488_00874"/>
<dbReference type="OrthoDB" id="9766272at2"/>
<reference evidence="2" key="1">
    <citation type="submission" date="2013-03" db="EMBL/GenBank/DDBJ databases">
        <title>Genome sequence of Chthonomonas calidirosea, the first sequenced genome from the Armatimonadetes phylum (formally candidate division OP10).</title>
        <authorList>
            <person name="Lee K.C.Y."/>
            <person name="Morgan X.C."/>
            <person name="Dunfield P.F."/>
            <person name="Tamas I."/>
            <person name="Houghton K.M."/>
            <person name="Vyssotski M."/>
            <person name="Ryan J.L.J."/>
            <person name="Lagutin K."/>
            <person name="McDonald I.R."/>
            <person name="Stott M.B."/>
        </authorList>
    </citation>
    <scope>NUCLEOTIDE SEQUENCE [LARGE SCALE GENOMIC DNA]</scope>
    <source>
        <strain evidence="2">DSM 23976 / ICMP 18418 / T49</strain>
    </source>
</reference>
<dbReference type="InParanoid" id="S0ESX8"/>
<gene>
    <name evidence="1" type="ORF">CCALI_00283</name>
</gene>
<dbReference type="Proteomes" id="UP000014227">
    <property type="component" value="Chromosome I"/>
</dbReference>
<dbReference type="RefSeq" id="WP_016481683.1">
    <property type="nucleotide sequence ID" value="NC_021487.1"/>
</dbReference>
<proteinExistence type="predicted"/>
<dbReference type="HOGENOM" id="CLU_451103_0_0_0"/>
<dbReference type="EMBL" id="HF951689">
    <property type="protein sequence ID" value="CCW34120.1"/>
    <property type="molecule type" value="Genomic_DNA"/>
</dbReference>
<sequence>MATAAPQKPEEQNKDLTLASLYAADLICNTLLQAGTALRTIDIARDIALPEFDAKLARVILITHRERFTLDPTQNNQRVAPRERRWTLWLRYMDTSHSFDRNLQRILLEAGRPLRIEVLAREMSAIYHRPQEVYDDIIRRYVIDGKRYFHVENTTIALTSWLLETEASLEAIFSKTQQEREEEILFDNFLTPEEVGRYLPLAEELKLLSNPIEKIPLFLDRVDEPVNGKVLQFLAYHLDPENFDARKFYTAIYRSGAFPLQGNLWIGSKTETRLRALFPILAEQEVGDEVELQKEQEILPLELTDEDKEILVQKVLQSEGTTFANKLLEEHFEIPPSYPTYQQDLQTVTEALKEDPRVLWVGSLRFRPQGSLPPYVYTVPSILHYPQETYFDADGNPIDVLLEDEGFDGNLRQEILNPLAQDVLDEEEPLPEPDPNPPTTARAVIKYHHKQIGTMPLCQFPPGFFPPKPTILETEFMLPGGHTAQIWVNNETRLLYGLFDWFSTIPIDSGATFTLERQAPDRYVVNYNDESEPIMFISRNRINELLELQQRAENEQLPNFEILRHIMEHYRKGIEYLTLLTEANVVRRMKRRMVASILSGYHCFFQRGGVWVFDARKLSQGFDRSKRKYIIH</sequence>
<protein>
    <submittedName>
        <fullName evidence="1">Uncharacterized protein</fullName>
    </submittedName>
</protein>
<keyword evidence="2" id="KW-1185">Reference proteome</keyword>
<evidence type="ECO:0000313" key="2">
    <source>
        <dbReference type="Proteomes" id="UP000014227"/>
    </source>
</evidence>
<accession>S0ESX8</accession>
<dbReference type="KEGG" id="ccz:CCALI_00283"/>
<dbReference type="PATRIC" id="fig|1303518.3.peg.287"/>